<comment type="similarity">
    <text evidence="3">Belongs to the DapA family.</text>
</comment>
<sequence>MESRYITPVVTIFDDKGRVDIEQNIRVYDSLKGKVSGFVTMGSTGEFFALNMQSSKKLIDLCGRYPKEEMRVYAGASRLDVEESIELANYAYEKGIDGVMIISPYYFPLDDEGVFRFYSAIAAKTSANIFIYNFPERTGYSVSPDVCLRLADKYPNIIGLKDTIPDTTHTAQVIETVKSRLPHFEVYAGYDNNFAHVVLSGGNGCIGGLSNIVPQFFASWMQAFIQGDLALVAKHQQQVDQLMAIYSVNAPFIPTFKKALQLKGVVNSDYCTAPFIGLNNIQIEQLQQLLTLADLPLWPFLNQTQ</sequence>
<evidence type="ECO:0000256" key="4">
    <source>
        <dbReference type="PIRSR" id="PIRSR001365-1"/>
    </source>
</evidence>
<organism evidence="6 7">
    <name type="scientific">Providencia rettgeri</name>
    <dbReference type="NCBI Taxonomy" id="587"/>
    <lineage>
        <taxon>Bacteria</taxon>
        <taxon>Pseudomonadati</taxon>
        <taxon>Pseudomonadota</taxon>
        <taxon>Gammaproteobacteria</taxon>
        <taxon>Enterobacterales</taxon>
        <taxon>Morganellaceae</taxon>
        <taxon>Providencia</taxon>
    </lineage>
</organism>
<accession>A0AAJ4TH71</accession>
<dbReference type="EMBL" id="CP076405">
    <property type="protein sequence ID" value="QWQ19595.2"/>
    <property type="molecule type" value="Genomic_DNA"/>
</dbReference>
<dbReference type="InterPro" id="IPR013785">
    <property type="entry name" value="Aldolase_TIM"/>
</dbReference>
<dbReference type="PANTHER" id="PTHR42849:SF1">
    <property type="entry name" value="N-ACETYLNEURAMINATE LYASE"/>
    <property type="match status" value="1"/>
</dbReference>
<dbReference type="GO" id="GO:0005829">
    <property type="term" value="C:cytosol"/>
    <property type="evidence" value="ECO:0007669"/>
    <property type="project" value="TreeGrafter"/>
</dbReference>
<dbReference type="Gene3D" id="3.20.20.70">
    <property type="entry name" value="Aldolase class I"/>
    <property type="match status" value="1"/>
</dbReference>
<feature type="binding site" evidence="5">
    <location>
        <position position="206"/>
    </location>
    <ligand>
        <name>pyruvate</name>
        <dbReference type="ChEBI" id="CHEBI:15361"/>
    </ligand>
</feature>
<dbReference type="PRINTS" id="PR00146">
    <property type="entry name" value="DHPICSNTHASE"/>
</dbReference>
<evidence type="ECO:0000256" key="5">
    <source>
        <dbReference type="PIRSR" id="PIRSR001365-2"/>
    </source>
</evidence>
<feature type="active site" description="Proton donor/acceptor" evidence="4">
    <location>
        <position position="132"/>
    </location>
</feature>
<dbReference type="PANTHER" id="PTHR42849">
    <property type="entry name" value="N-ACETYLNEURAMINATE LYASE"/>
    <property type="match status" value="1"/>
</dbReference>
<feature type="active site" description="Schiff-base intermediate with substrate" evidence="4">
    <location>
        <position position="161"/>
    </location>
</feature>
<dbReference type="GO" id="GO:0047448">
    <property type="term" value="F:5-dehydro-4-deoxyglucarate dehydratase activity"/>
    <property type="evidence" value="ECO:0007669"/>
    <property type="project" value="UniProtKB-EC"/>
</dbReference>
<dbReference type="SMART" id="SM01130">
    <property type="entry name" value="DHDPS"/>
    <property type="match status" value="1"/>
</dbReference>
<name>A0AAJ4TH71_PRORE</name>
<feature type="binding site" evidence="5">
    <location>
        <position position="44"/>
    </location>
    <ligand>
        <name>pyruvate</name>
        <dbReference type="ChEBI" id="CHEBI:15361"/>
    </ligand>
</feature>
<evidence type="ECO:0000256" key="1">
    <source>
        <dbReference type="ARBA" id="ARBA00023239"/>
    </source>
</evidence>
<dbReference type="EC" id="4.3.3.7" evidence="6"/>
<evidence type="ECO:0000256" key="2">
    <source>
        <dbReference type="ARBA" id="ARBA00023270"/>
    </source>
</evidence>
<dbReference type="EC" id="4.2.1.41" evidence="6"/>
<evidence type="ECO:0000256" key="3">
    <source>
        <dbReference type="PIRNR" id="PIRNR001365"/>
    </source>
</evidence>
<dbReference type="EC" id="4.1.3.3" evidence="6"/>
<gene>
    <name evidence="6" type="ORF">KOF27_13315</name>
</gene>
<reference evidence="6" key="1">
    <citation type="submission" date="2021-06" db="EMBL/GenBank/DDBJ databases">
        <title>Emergence of genetically related NDM-1-producing Providencia rettgeri strains in Argentina.</title>
        <authorList>
            <person name="Pasteran F."/>
            <person name="Meo A."/>
            <person name="Gomez S."/>
            <person name="Derdoy L."/>
            <person name="Albronoz E."/>
            <person name="Faccone D."/>
            <person name="Guerriero L."/>
            <person name="Archuby D."/>
            <person name="Tarzia A."/>
            <person name="Lopez M."/>
            <person name="Corso A."/>
        </authorList>
    </citation>
    <scope>NUCLEOTIDE SEQUENCE</scope>
    <source>
        <strain evidence="6">PreM15628</strain>
    </source>
</reference>
<keyword evidence="2" id="KW-0704">Schiff base</keyword>
<dbReference type="Pfam" id="PF00701">
    <property type="entry name" value="DHDPS"/>
    <property type="match status" value="1"/>
</dbReference>
<dbReference type="PROSITE" id="PS00666">
    <property type="entry name" value="DHDPS_2"/>
    <property type="match status" value="1"/>
</dbReference>
<keyword evidence="1 3" id="KW-0456">Lyase</keyword>
<protein>
    <submittedName>
        <fullName evidence="6">Dihydrodipicolinate synthase family protein</fullName>
        <ecNumber evidence="6">4.1.3.3</ecNumber>
        <ecNumber evidence="6">4.2.1.41</ecNumber>
        <ecNumber evidence="6">4.3.3.7</ecNumber>
    </submittedName>
</protein>
<dbReference type="InterPro" id="IPR020625">
    <property type="entry name" value="Schiff_base-form_aldolases_AS"/>
</dbReference>
<dbReference type="GO" id="GO:0019262">
    <property type="term" value="P:N-acetylneuraminate catabolic process"/>
    <property type="evidence" value="ECO:0007669"/>
    <property type="project" value="TreeGrafter"/>
</dbReference>
<dbReference type="Proteomes" id="UP000682358">
    <property type="component" value="Chromosome"/>
</dbReference>
<dbReference type="GO" id="GO:0008747">
    <property type="term" value="F:N-acetylneuraminate lyase activity"/>
    <property type="evidence" value="ECO:0007669"/>
    <property type="project" value="UniProtKB-EC"/>
</dbReference>
<evidence type="ECO:0000313" key="7">
    <source>
        <dbReference type="Proteomes" id="UP000682358"/>
    </source>
</evidence>
<evidence type="ECO:0000313" key="6">
    <source>
        <dbReference type="EMBL" id="QWQ19595.2"/>
    </source>
</evidence>
<dbReference type="InterPro" id="IPR002220">
    <property type="entry name" value="DapA-like"/>
</dbReference>
<dbReference type="CDD" id="cd00408">
    <property type="entry name" value="DHDPS-like"/>
    <property type="match status" value="1"/>
</dbReference>
<proteinExistence type="inferred from homology"/>
<dbReference type="AlphaFoldDB" id="A0AAJ4TH71"/>
<dbReference type="PIRSF" id="PIRSF001365">
    <property type="entry name" value="DHDPS"/>
    <property type="match status" value="1"/>
</dbReference>
<dbReference type="GO" id="GO:0008840">
    <property type="term" value="F:4-hydroxy-tetrahydrodipicolinate synthase activity"/>
    <property type="evidence" value="ECO:0007669"/>
    <property type="project" value="UniProtKB-EC"/>
</dbReference>
<dbReference type="SUPFAM" id="SSF51569">
    <property type="entry name" value="Aldolase"/>
    <property type="match status" value="1"/>
</dbReference>